<evidence type="ECO:0000313" key="6">
    <source>
        <dbReference type="Proteomes" id="UP000503540"/>
    </source>
</evidence>
<proteinExistence type="predicted"/>
<dbReference type="KEGG" id="nah:F5544_02315"/>
<evidence type="ECO:0000256" key="1">
    <source>
        <dbReference type="ARBA" id="ARBA00023125"/>
    </source>
</evidence>
<keyword evidence="1" id="KW-0238">DNA-binding</keyword>
<dbReference type="Gene3D" id="4.10.320.10">
    <property type="entry name" value="E3-binding domain"/>
    <property type="match status" value="1"/>
</dbReference>
<evidence type="ECO:0000259" key="4">
    <source>
        <dbReference type="Pfam" id="PF23359"/>
    </source>
</evidence>
<evidence type="ECO:0000259" key="3">
    <source>
        <dbReference type="Pfam" id="PF11774"/>
    </source>
</evidence>
<feature type="domain" description="Lsr2 dimerization" evidence="3">
    <location>
        <begin position="13"/>
        <end position="70"/>
    </location>
</feature>
<feature type="region of interest" description="Disordered" evidence="2">
    <location>
        <begin position="74"/>
        <end position="94"/>
    </location>
</feature>
<evidence type="ECO:0000256" key="2">
    <source>
        <dbReference type="SAM" id="MobiDB-lite"/>
    </source>
</evidence>
<sequence>MRVARFREDVHLMAKKVTVSLIDDVDGESIADETIEFAIDGVSYEIDLSSANATKLRDGLEQWVSSARRVSGRRRVKAAAGATTSPKSRVSIDREQSAAIREWARRNGHKVSARGRISADITDAYNKAAKG</sequence>
<dbReference type="InterPro" id="IPR036625">
    <property type="entry name" value="E3-bd_dom_sf"/>
</dbReference>
<dbReference type="InterPro" id="IPR042261">
    <property type="entry name" value="Lsr2-like_dimerization"/>
</dbReference>
<keyword evidence="6" id="KW-1185">Reference proteome</keyword>
<dbReference type="EMBL" id="CP046172">
    <property type="protein sequence ID" value="QIS08383.1"/>
    <property type="molecule type" value="Genomic_DNA"/>
</dbReference>
<dbReference type="GO" id="GO:0003677">
    <property type="term" value="F:DNA binding"/>
    <property type="evidence" value="ECO:0007669"/>
    <property type="project" value="UniProtKB-KW"/>
</dbReference>
<accession>A0A6G9Y5P2</accession>
<dbReference type="Proteomes" id="UP000503540">
    <property type="component" value="Chromosome"/>
</dbReference>
<dbReference type="Pfam" id="PF11774">
    <property type="entry name" value="Lsr2"/>
    <property type="match status" value="1"/>
</dbReference>
<dbReference type="AlphaFoldDB" id="A0A6G9Y5P2"/>
<reference evidence="5 6" key="1">
    <citation type="journal article" date="2019" name="ACS Chem. Biol.">
        <title>Identification and Mobilization of a Cryptic Antibiotic Biosynthesis Gene Locus from a Human-Pathogenic Nocardia Isolate.</title>
        <authorList>
            <person name="Herisse M."/>
            <person name="Ishida K."/>
            <person name="Porter J.L."/>
            <person name="Howden B."/>
            <person name="Hertweck C."/>
            <person name="Stinear T.P."/>
            <person name="Pidot S.J."/>
        </authorList>
    </citation>
    <scope>NUCLEOTIDE SEQUENCE [LARGE SCALE GENOMIC DNA]</scope>
    <source>
        <strain evidence="5 6">AUSMDU00012717</strain>
    </source>
</reference>
<gene>
    <name evidence="5" type="ORF">F5544_02315</name>
</gene>
<dbReference type="InterPro" id="IPR024412">
    <property type="entry name" value="Lsr2_dim_dom"/>
</dbReference>
<dbReference type="InterPro" id="IPR055370">
    <property type="entry name" value="Lsr2_DNA-bd"/>
</dbReference>
<name>A0A6G9Y5P2_9NOCA</name>
<dbReference type="Pfam" id="PF23359">
    <property type="entry name" value="Lsr2_DNA-bd"/>
    <property type="match status" value="1"/>
</dbReference>
<feature type="domain" description="Lsr2 DNA-binding" evidence="4">
    <location>
        <begin position="93"/>
        <end position="128"/>
    </location>
</feature>
<dbReference type="GO" id="GO:0016746">
    <property type="term" value="F:acyltransferase activity"/>
    <property type="evidence" value="ECO:0007669"/>
    <property type="project" value="InterPro"/>
</dbReference>
<evidence type="ECO:0000313" key="5">
    <source>
        <dbReference type="EMBL" id="QIS08383.1"/>
    </source>
</evidence>
<protein>
    <submittedName>
        <fullName evidence="5">Lsr2 family protein</fullName>
    </submittedName>
</protein>
<dbReference type="Gene3D" id="3.30.60.230">
    <property type="entry name" value="Lsr2, dimerization domain"/>
    <property type="match status" value="1"/>
</dbReference>
<organism evidence="5 6">
    <name type="scientific">Nocardia arthritidis</name>
    <dbReference type="NCBI Taxonomy" id="228602"/>
    <lineage>
        <taxon>Bacteria</taxon>
        <taxon>Bacillati</taxon>
        <taxon>Actinomycetota</taxon>
        <taxon>Actinomycetes</taxon>
        <taxon>Mycobacteriales</taxon>
        <taxon>Nocardiaceae</taxon>
        <taxon>Nocardia</taxon>
    </lineage>
</organism>